<evidence type="ECO:0000313" key="1">
    <source>
        <dbReference type="EMBL" id="KKL98145.1"/>
    </source>
</evidence>
<protein>
    <recommendedName>
        <fullName evidence="2">HTH marR-type domain-containing protein</fullName>
    </recommendedName>
</protein>
<accession>A0A0F9IWN8</accession>
<reference evidence="1" key="1">
    <citation type="journal article" date="2015" name="Nature">
        <title>Complex archaea that bridge the gap between prokaryotes and eukaryotes.</title>
        <authorList>
            <person name="Spang A."/>
            <person name="Saw J.H."/>
            <person name="Jorgensen S.L."/>
            <person name="Zaremba-Niedzwiedzka K."/>
            <person name="Martijn J."/>
            <person name="Lind A.E."/>
            <person name="van Eijk R."/>
            <person name="Schleper C."/>
            <person name="Guy L."/>
            <person name="Ettema T.J."/>
        </authorList>
    </citation>
    <scope>NUCLEOTIDE SEQUENCE</scope>
</reference>
<name>A0A0F9IWN8_9ZZZZ</name>
<gene>
    <name evidence="1" type="ORF">LCGC14_1827400</name>
</gene>
<organism evidence="1">
    <name type="scientific">marine sediment metagenome</name>
    <dbReference type="NCBI Taxonomy" id="412755"/>
    <lineage>
        <taxon>unclassified sequences</taxon>
        <taxon>metagenomes</taxon>
        <taxon>ecological metagenomes</taxon>
    </lineage>
</organism>
<comment type="caution">
    <text evidence="1">The sequence shown here is derived from an EMBL/GenBank/DDBJ whole genome shotgun (WGS) entry which is preliminary data.</text>
</comment>
<dbReference type="AlphaFoldDB" id="A0A0F9IWN8"/>
<dbReference type="EMBL" id="LAZR01017989">
    <property type="protein sequence ID" value="KKL98145.1"/>
    <property type="molecule type" value="Genomic_DNA"/>
</dbReference>
<evidence type="ECO:0008006" key="2">
    <source>
        <dbReference type="Google" id="ProtNLM"/>
    </source>
</evidence>
<proteinExistence type="predicted"/>
<sequence length="76" mass="8631">MEKPQPPDDLWEKIDEARSQLSVKREPPEGSFSVQDYAGKYKLPRATAAEQVRNLLDKGLLERAGAVGNQKFYRLV</sequence>